<reference evidence="1 2" key="1">
    <citation type="journal article" date="2023" name="Mol. Biol. Evol.">
        <title>Genomics of Secondarily Temperate Adaptation in the Only Non-Antarctic Icefish.</title>
        <authorList>
            <person name="Rivera-Colon A.G."/>
            <person name="Rayamajhi N."/>
            <person name="Minhas B.F."/>
            <person name="Madrigal G."/>
            <person name="Bilyk K.T."/>
            <person name="Yoon V."/>
            <person name="Hune M."/>
            <person name="Gregory S."/>
            <person name="Cheng C.H.C."/>
            <person name="Catchen J.M."/>
        </authorList>
    </citation>
    <scope>NUCLEOTIDE SEQUENCE [LARGE SCALE GENOMIC DNA]</scope>
    <source>
        <tissue evidence="1">White muscle</tissue>
    </source>
</reference>
<comment type="caution">
    <text evidence="1">The sequence shown here is derived from an EMBL/GenBank/DDBJ whole genome shotgun (WGS) entry which is preliminary data.</text>
</comment>
<keyword evidence="2" id="KW-1185">Reference proteome</keyword>
<evidence type="ECO:0000313" key="2">
    <source>
        <dbReference type="Proteomes" id="UP001331515"/>
    </source>
</evidence>
<dbReference type="Proteomes" id="UP001331515">
    <property type="component" value="Unassembled WGS sequence"/>
</dbReference>
<protein>
    <submittedName>
        <fullName evidence="1">Uncharacterized protein</fullName>
    </submittedName>
</protein>
<evidence type="ECO:0000313" key="1">
    <source>
        <dbReference type="EMBL" id="KAK5903350.1"/>
    </source>
</evidence>
<organism evidence="1 2">
    <name type="scientific">Champsocephalus gunnari</name>
    <name type="common">Mackerel icefish</name>
    <dbReference type="NCBI Taxonomy" id="52237"/>
    <lineage>
        <taxon>Eukaryota</taxon>
        <taxon>Metazoa</taxon>
        <taxon>Chordata</taxon>
        <taxon>Craniata</taxon>
        <taxon>Vertebrata</taxon>
        <taxon>Euteleostomi</taxon>
        <taxon>Actinopterygii</taxon>
        <taxon>Neopterygii</taxon>
        <taxon>Teleostei</taxon>
        <taxon>Neoteleostei</taxon>
        <taxon>Acanthomorphata</taxon>
        <taxon>Eupercaria</taxon>
        <taxon>Perciformes</taxon>
        <taxon>Notothenioidei</taxon>
        <taxon>Channichthyidae</taxon>
        <taxon>Champsocephalus</taxon>
    </lineage>
</organism>
<dbReference type="EMBL" id="JAURVH010001531">
    <property type="protein sequence ID" value="KAK5903350.1"/>
    <property type="molecule type" value="Genomic_DNA"/>
</dbReference>
<sequence length="71" mass="7365">MRGEHGVELLSLSGSALSAAVNHLGQEATAPAETMTRAGLMVGHRRERGVRVTAGLSDEDLIDPPGMPTEG</sequence>
<gene>
    <name evidence="1" type="ORF">CgunFtcFv8_007139</name>
</gene>
<dbReference type="AlphaFoldDB" id="A0AAN8CGT3"/>
<accession>A0AAN8CGT3</accession>
<name>A0AAN8CGT3_CHAGU</name>
<proteinExistence type="predicted"/>